<dbReference type="CDD" id="cd16429">
    <property type="entry name" value="VirB10"/>
    <property type="match status" value="1"/>
</dbReference>
<proteinExistence type="inferred from homology"/>
<name>C0ZIN7_BREBN</name>
<comment type="subcellular location">
    <subcellularLocation>
        <location evidence="1">Cell membrane</location>
        <topology evidence="1">Single-pass membrane protein</topology>
    </subcellularLocation>
</comment>
<evidence type="ECO:0000256" key="6">
    <source>
        <dbReference type="ARBA" id="ARBA00023136"/>
    </source>
</evidence>
<evidence type="ECO:0000313" key="7">
    <source>
        <dbReference type="EMBL" id="BAH41255.1"/>
    </source>
</evidence>
<evidence type="ECO:0000313" key="8">
    <source>
        <dbReference type="Proteomes" id="UP000001877"/>
    </source>
</evidence>
<dbReference type="Gene3D" id="2.40.128.260">
    <property type="entry name" value="Type IV secretion system, VirB10/TraB/TrbI"/>
    <property type="match status" value="2"/>
</dbReference>
<evidence type="ECO:0000256" key="1">
    <source>
        <dbReference type="ARBA" id="ARBA00004162"/>
    </source>
</evidence>
<keyword evidence="4" id="KW-0812">Transmembrane</keyword>
<dbReference type="AlphaFoldDB" id="C0ZIN7"/>
<dbReference type="eggNOG" id="COG2948">
    <property type="taxonomic scope" value="Bacteria"/>
</dbReference>
<accession>C0ZIN7</accession>
<dbReference type="InterPro" id="IPR005498">
    <property type="entry name" value="T4SS_VirB10/TraB/TrbI"/>
</dbReference>
<dbReference type="GO" id="GO:0005886">
    <property type="term" value="C:plasma membrane"/>
    <property type="evidence" value="ECO:0007669"/>
    <property type="project" value="UniProtKB-SubCell"/>
</dbReference>
<dbReference type="InterPro" id="IPR047695">
    <property type="entry name" value="T4SS_VirB10/PtlG"/>
</dbReference>
<dbReference type="STRING" id="358681.BBR47_02780"/>
<keyword evidence="5" id="KW-1133">Transmembrane helix</keyword>
<evidence type="ECO:0000256" key="5">
    <source>
        <dbReference type="ARBA" id="ARBA00022989"/>
    </source>
</evidence>
<dbReference type="InterPro" id="IPR042217">
    <property type="entry name" value="T4SS_VirB10/TrbI"/>
</dbReference>
<sequence length="200" mass="21327">MLTDRNYLIAQAAHVECTMPEAIDTTLPGMVSCLQAQDAYSDNGAVVLLEKGTVYTGEMQRALVNGQSRAFLLWTRAKTPNGVVINLASPAADELGRSGISGQVDTHFWERFGSAIMLSLIDDVGSALAASQTKGSGSGNNTVLAFPNTIQGTQSVMGDVLKLTADIPPPTLRKHQGATVNIYVARDLDFRGVYGLKEKL</sequence>
<evidence type="ECO:0000256" key="4">
    <source>
        <dbReference type="ARBA" id="ARBA00022692"/>
    </source>
</evidence>
<evidence type="ECO:0008006" key="9">
    <source>
        <dbReference type="Google" id="ProtNLM"/>
    </source>
</evidence>
<protein>
    <recommendedName>
        <fullName evidence="9">TrbI/VirB10 family protein</fullName>
    </recommendedName>
</protein>
<keyword evidence="8" id="KW-1185">Reference proteome</keyword>
<gene>
    <name evidence="7" type="ordered locus">BBR47_02780</name>
</gene>
<dbReference type="KEGG" id="bbe:BBR47_02780"/>
<dbReference type="EMBL" id="AP008955">
    <property type="protein sequence ID" value="BAH41255.1"/>
    <property type="molecule type" value="Genomic_DNA"/>
</dbReference>
<dbReference type="Pfam" id="PF03743">
    <property type="entry name" value="TrbI"/>
    <property type="match status" value="1"/>
</dbReference>
<reference evidence="7 8" key="1">
    <citation type="submission" date="2005-03" db="EMBL/GenBank/DDBJ databases">
        <title>Brevibacillus brevis strain 47, complete genome.</title>
        <authorList>
            <person name="Hosoyama A."/>
            <person name="Yamada R."/>
            <person name="Hongo Y."/>
            <person name="Terui Y."/>
            <person name="Ankai A."/>
            <person name="Masuyama W."/>
            <person name="Sekiguchi M."/>
            <person name="Takeda T."/>
            <person name="Asano K."/>
            <person name="Ohji S."/>
            <person name="Ichikawa N."/>
            <person name="Narita S."/>
            <person name="Aoki N."/>
            <person name="Miura H."/>
            <person name="Matsushita S."/>
            <person name="Sekigawa T."/>
            <person name="Yamagata H."/>
            <person name="Yoshikawa H."/>
            <person name="Udaka S."/>
            <person name="Tanikawa S."/>
            <person name="Fujita N."/>
        </authorList>
    </citation>
    <scope>NUCLEOTIDE SEQUENCE [LARGE SCALE GENOMIC DNA]</scope>
    <source>
        <strain evidence="8">47 / JCM 6285 / NBRC 100599</strain>
    </source>
</reference>
<comment type="similarity">
    <text evidence="2">Belongs to the TrbI/VirB10 family.</text>
</comment>
<dbReference type="NCBIfam" id="NF038091">
    <property type="entry name" value="T4SS_VirB10"/>
    <property type="match status" value="1"/>
</dbReference>
<organism evidence="7 8">
    <name type="scientific">Brevibacillus brevis (strain 47 / JCM 6285 / NBRC 100599)</name>
    <dbReference type="NCBI Taxonomy" id="358681"/>
    <lineage>
        <taxon>Bacteria</taxon>
        <taxon>Bacillati</taxon>
        <taxon>Bacillota</taxon>
        <taxon>Bacilli</taxon>
        <taxon>Bacillales</taxon>
        <taxon>Paenibacillaceae</taxon>
        <taxon>Brevibacillus</taxon>
    </lineage>
</organism>
<keyword evidence="6" id="KW-0472">Membrane</keyword>
<evidence type="ECO:0000256" key="3">
    <source>
        <dbReference type="ARBA" id="ARBA00022475"/>
    </source>
</evidence>
<keyword evidence="3" id="KW-1003">Cell membrane</keyword>
<dbReference type="Proteomes" id="UP000001877">
    <property type="component" value="Chromosome"/>
</dbReference>
<dbReference type="HOGENOM" id="CLU_041899_4_0_9"/>
<dbReference type="RefSeq" id="WP_012684028.1">
    <property type="nucleotide sequence ID" value="NC_012491.1"/>
</dbReference>
<evidence type="ECO:0000256" key="2">
    <source>
        <dbReference type="ARBA" id="ARBA00010265"/>
    </source>
</evidence>